<proteinExistence type="predicted"/>
<name>A0ABW2SJ58_9ACTO</name>
<organism evidence="2 3">
    <name type="scientific">Schaalia naturae</name>
    <dbReference type="NCBI Taxonomy" id="635203"/>
    <lineage>
        <taxon>Bacteria</taxon>
        <taxon>Bacillati</taxon>
        <taxon>Actinomycetota</taxon>
        <taxon>Actinomycetes</taxon>
        <taxon>Actinomycetales</taxon>
        <taxon>Actinomycetaceae</taxon>
        <taxon>Schaalia</taxon>
    </lineage>
</organism>
<accession>A0ABW2SJ58</accession>
<feature type="region of interest" description="Disordered" evidence="1">
    <location>
        <begin position="21"/>
        <end position="60"/>
    </location>
</feature>
<reference evidence="3" key="1">
    <citation type="journal article" date="2019" name="Int. J. Syst. Evol. Microbiol.">
        <title>The Global Catalogue of Microorganisms (GCM) 10K type strain sequencing project: providing services to taxonomists for standard genome sequencing and annotation.</title>
        <authorList>
            <consortium name="The Broad Institute Genomics Platform"/>
            <consortium name="The Broad Institute Genome Sequencing Center for Infectious Disease"/>
            <person name="Wu L."/>
            <person name="Ma J."/>
        </authorList>
    </citation>
    <scope>NUCLEOTIDE SEQUENCE [LARGE SCALE GENOMIC DNA]</scope>
    <source>
        <strain evidence="3">CCUG 56698</strain>
    </source>
</reference>
<gene>
    <name evidence="2" type="ORF">ACFQWG_01340</name>
</gene>
<evidence type="ECO:0000313" key="2">
    <source>
        <dbReference type="EMBL" id="MFC7579874.1"/>
    </source>
</evidence>
<dbReference type="Pfam" id="PF10974">
    <property type="entry name" value="DUF2804"/>
    <property type="match status" value="1"/>
</dbReference>
<dbReference type="PANTHER" id="PTHR35868:SF3">
    <property type="entry name" value="DUF2804 DOMAIN-CONTAINING PROTEIN"/>
    <property type="match status" value="1"/>
</dbReference>
<dbReference type="RefSeq" id="WP_380971428.1">
    <property type="nucleotide sequence ID" value="NZ_JBHTEF010000001.1"/>
</dbReference>
<feature type="compositionally biased region" description="Basic and acidic residues" evidence="1">
    <location>
        <begin position="46"/>
        <end position="60"/>
    </location>
</feature>
<dbReference type="EMBL" id="JBHTEF010000001">
    <property type="protein sequence ID" value="MFC7579874.1"/>
    <property type="molecule type" value="Genomic_DNA"/>
</dbReference>
<comment type="caution">
    <text evidence="2">The sequence shown here is derived from an EMBL/GenBank/DDBJ whole genome shotgun (WGS) entry which is preliminary data.</text>
</comment>
<evidence type="ECO:0000313" key="3">
    <source>
        <dbReference type="Proteomes" id="UP001596527"/>
    </source>
</evidence>
<keyword evidence="3" id="KW-1185">Reference proteome</keyword>
<dbReference type="Proteomes" id="UP001596527">
    <property type="component" value="Unassembled WGS sequence"/>
</dbReference>
<dbReference type="InterPro" id="IPR021243">
    <property type="entry name" value="DUF2804"/>
</dbReference>
<evidence type="ECO:0000256" key="1">
    <source>
        <dbReference type="SAM" id="MobiDB-lite"/>
    </source>
</evidence>
<dbReference type="PANTHER" id="PTHR35868">
    <property type="entry name" value="DUF2804 DOMAIN-CONTAINING PROTEIN-RELATED"/>
    <property type="match status" value="1"/>
</dbReference>
<sequence>MNETEISVPVRLTLPDGSLNPEAVGWTRQPMHDTSGIGGPLRGRRARPDDAAAGPHHDGRGLRGVWGRDKRWEYWAVMTPRWILALTVSDIDYLRLSSVWLLDRSTGEEIERGALLPAVTGGRSTPGALGATAGTLLPPSAEQGPARARSRGLRLALDQLDGAGGGAGDRGTRLRGWTPRVSFDLVADLPAGHERMGVVIPWRDSADARGRVRRFQYTLKDVARPTRGWIAVDGVRHRVGGEAGRAWAVLDHGRGRWPYRVQWNWAAGSGARDGRIVGLQLGAKWTDGSGATENALVVDGHVSKISEELRWDYGDGAGAHPDSSREGWMRPWRITGESADLTLTPFHHRHSAVNALALSQRADQVFGTWAGWVRDDLGERVRVDGIEGWAEDVLNRW</sequence>
<protein>
    <submittedName>
        <fullName evidence="2">DUF2804 domain-containing protein</fullName>
    </submittedName>
</protein>